<dbReference type="Proteomes" id="UP000183567">
    <property type="component" value="Unassembled WGS sequence"/>
</dbReference>
<gene>
    <name evidence="1" type="ORF">AZE42_12525</name>
</gene>
<protein>
    <submittedName>
        <fullName evidence="1">Uncharacterized protein</fullName>
    </submittedName>
</protein>
<organism evidence="1 2">
    <name type="scientific">Rhizopogon vesiculosus</name>
    <dbReference type="NCBI Taxonomy" id="180088"/>
    <lineage>
        <taxon>Eukaryota</taxon>
        <taxon>Fungi</taxon>
        <taxon>Dikarya</taxon>
        <taxon>Basidiomycota</taxon>
        <taxon>Agaricomycotina</taxon>
        <taxon>Agaricomycetes</taxon>
        <taxon>Agaricomycetidae</taxon>
        <taxon>Boletales</taxon>
        <taxon>Suillineae</taxon>
        <taxon>Rhizopogonaceae</taxon>
        <taxon>Rhizopogon</taxon>
    </lineage>
</organism>
<dbReference type="OrthoDB" id="2705427at2759"/>
<evidence type="ECO:0000313" key="1">
    <source>
        <dbReference type="EMBL" id="OJA15915.1"/>
    </source>
</evidence>
<dbReference type="EMBL" id="LVVM01002792">
    <property type="protein sequence ID" value="OJA15915.1"/>
    <property type="molecule type" value="Genomic_DNA"/>
</dbReference>
<comment type="caution">
    <text evidence="1">The sequence shown here is derived from an EMBL/GenBank/DDBJ whole genome shotgun (WGS) entry which is preliminary data.</text>
</comment>
<proteinExistence type="predicted"/>
<dbReference type="AlphaFoldDB" id="A0A1J8Q7H8"/>
<evidence type="ECO:0000313" key="2">
    <source>
        <dbReference type="Proteomes" id="UP000183567"/>
    </source>
</evidence>
<sequence>MLNAMSSYRASIRSQQNSQLHIQLPQFSLSGNGPTSAAAQSWMAGFGHMTQINTSCPALPVYEPSANTSPRPFTSTCRG</sequence>
<reference evidence="1 2" key="1">
    <citation type="submission" date="2016-03" db="EMBL/GenBank/DDBJ databases">
        <title>Comparative genomics of the ectomycorrhizal sister species Rhizopogon vinicolor and Rhizopogon vesiculosus (Basidiomycota: Boletales) reveals a divergence of the mating type B locus.</title>
        <authorList>
            <person name="Mujic A.B."/>
            <person name="Kuo A."/>
            <person name="Tritt A."/>
            <person name="Lipzen A."/>
            <person name="Chen C."/>
            <person name="Johnson J."/>
            <person name="Sharma A."/>
            <person name="Barry K."/>
            <person name="Grigoriev I.V."/>
            <person name="Spatafora J.W."/>
        </authorList>
    </citation>
    <scope>NUCLEOTIDE SEQUENCE [LARGE SCALE GENOMIC DNA]</scope>
    <source>
        <strain evidence="1 2">AM-OR11-056</strain>
    </source>
</reference>
<name>A0A1J8Q7H8_9AGAM</name>
<keyword evidence="2" id="KW-1185">Reference proteome</keyword>
<accession>A0A1J8Q7H8</accession>